<evidence type="ECO:0000256" key="5">
    <source>
        <dbReference type="SAM" id="MobiDB-lite"/>
    </source>
</evidence>
<accession>A0A5M6I2I1</accession>
<dbReference type="InterPro" id="IPR041478">
    <property type="entry name" value="TetR_C_27"/>
</dbReference>
<gene>
    <name evidence="7" type="ORF">F1193_05515</name>
</gene>
<evidence type="ECO:0000256" key="1">
    <source>
        <dbReference type="ARBA" id="ARBA00023015"/>
    </source>
</evidence>
<dbReference type="InterPro" id="IPR001647">
    <property type="entry name" value="HTH_TetR"/>
</dbReference>
<dbReference type="InterPro" id="IPR050109">
    <property type="entry name" value="HTH-type_TetR-like_transc_reg"/>
</dbReference>
<dbReference type="InterPro" id="IPR036271">
    <property type="entry name" value="Tet_transcr_reg_TetR-rel_C_sf"/>
</dbReference>
<evidence type="ECO:0000313" key="7">
    <source>
        <dbReference type="EMBL" id="KAA5602363.1"/>
    </source>
</evidence>
<evidence type="ECO:0000256" key="4">
    <source>
        <dbReference type="PROSITE-ProRule" id="PRU00335"/>
    </source>
</evidence>
<dbReference type="PRINTS" id="PR00455">
    <property type="entry name" value="HTHTETR"/>
</dbReference>
<evidence type="ECO:0000259" key="6">
    <source>
        <dbReference type="PROSITE" id="PS50977"/>
    </source>
</evidence>
<sequence length="265" mass="29059">MTSSGLEETPHPARPRLARSRHPLPQGEREEGSRSAWDRRRRLAVGRSVASRDDDQSAPLRSGGDTPEARDTRARIVETAERLFRLYGYQKTTVADIARELGMSPANVYRFFPSKGAINEEVAASLVNRLLVTARAIAARPEPATARLASVVRTVHVQSCALFLDDRKMHDMVAVAMDENWRVVQDYIDAFVAIVGTILAEGASRGEFAPDAAASAKPAFGAFAAFFHPQLIEQCLREREEGDLDQMLRLVVRGLGGDPARIPAG</sequence>
<dbReference type="InterPro" id="IPR009057">
    <property type="entry name" value="Homeodomain-like_sf"/>
</dbReference>
<comment type="caution">
    <text evidence="7">The sequence shown here is derived from an EMBL/GenBank/DDBJ whole genome shotgun (WGS) entry which is preliminary data.</text>
</comment>
<evidence type="ECO:0000256" key="2">
    <source>
        <dbReference type="ARBA" id="ARBA00023125"/>
    </source>
</evidence>
<feature type="compositionally biased region" description="Basic residues" evidence="5">
    <location>
        <begin position="13"/>
        <end position="22"/>
    </location>
</feature>
<dbReference type="PANTHER" id="PTHR30055">
    <property type="entry name" value="HTH-TYPE TRANSCRIPTIONAL REGULATOR RUTR"/>
    <property type="match status" value="1"/>
</dbReference>
<dbReference type="Pfam" id="PF17935">
    <property type="entry name" value="TetR_C_27"/>
    <property type="match status" value="1"/>
</dbReference>
<dbReference type="Proteomes" id="UP000323886">
    <property type="component" value="Unassembled WGS sequence"/>
</dbReference>
<dbReference type="EMBL" id="VWPL01000007">
    <property type="protein sequence ID" value="KAA5602363.1"/>
    <property type="molecule type" value="Genomic_DNA"/>
</dbReference>
<dbReference type="Pfam" id="PF00440">
    <property type="entry name" value="TetR_N"/>
    <property type="match status" value="1"/>
</dbReference>
<evidence type="ECO:0000256" key="3">
    <source>
        <dbReference type="ARBA" id="ARBA00023163"/>
    </source>
</evidence>
<dbReference type="PROSITE" id="PS50977">
    <property type="entry name" value="HTH_TETR_2"/>
    <property type="match status" value="1"/>
</dbReference>
<proteinExistence type="predicted"/>
<organism evidence="7 8">
    <name type="scientific">Blastochloris sulfoviridis</name>
    <dbReference type="NCBI Taxonomy" id="50712"/>
    <lineage>
        <taxon>Bacteria</taxon>
        <taxon>Pseudomonadati</taxon>
        <taxon>Pseudomonadota</taxon>
        <taxon>Alphaproteobacteria</taxon>
        <taxon>Hyphomicrobiales</taxon>
        <taxon>Blastochloridaceae</taxon>
        <taxon>Blastochloris</taxon>
    </lineage>
</organism>
<reference evidence="7 8" key="1">
    <citation type="submission" date="2019-09" db="EMBL/GenBank/DDBJ databases">
        <title>Draft Whole-Genome sequence of Blastochloris sulfoviridis DSM 729.</title>
        <authorList>
            <person name="Meyer T.E."/>
            <person name="Kyndt J.A."/>
        </authorList>
    </citation>
    <scope>NUCLEOTIDE SEQUENCE [LARGE SCALE GENOMIC DNA]</scope>
    <source>
        <strain evidence="7 8">DSM 729</strain>
    </source>
</reference>
<keyword evidence="3" id="KW-0804">Transcription</keyword>
<feature type="DNA-binding region" description="H-T-H motif" evidence="4">
    <location>
        <begin position="93"/>
        <end position="112"/>
    </location>
</feature>
<dbReference type="Gene3D" id="1.10.357.10">
    <property type="entry name" value="Tetracycline Repressor, domain 2"/>
    <property type="match status" value="1"/>
</dbReference>
<dbReference type="AlphaFoldDB" id="A0A5M6I2I1"/>
<keyword evidence="8" id="KW-1185">Reference proteome</keyword>
<feature type="compositionally biased region" description="Basic and acidic residues" evidence="5">
    <location>
        <begin position="27"/>
        <end position="38"/>
    </location>
</feature>
<dbReference type="GO" id="GO:0000976">
    <property type="term" value="F:transcription cis-regulatory region binding"/>
    <property type="evidence" value="ECO:0007669"/>
    <property type="project" value="TreeGrafter"/>
</dbReference>
<protein>
    <submittedName>
        <fullName evidence="7">TetR/AcrR family transcriptional regulator</fullName>
    </submittedName>
</protein>
<keyword evidence="1" id="KW-0805">Transcription regulation</keyword>
<dbReference type="PANTHER" id="PTHR30055:SF151">
    <property type="entry name" value="TRANSCRIPTIONAL REGULATORY PROTEIN"/>
    <property type="match status" value="1"/>
</dbReference>
<evidence type="ECO:0000313" key="8">
    <source>
        <dbReference type="Proteomes" id="UP000323886"/>
    </source>
</evidence>
<dbReference type="OrthoDB" id="9802802at2"/>
<feature type="region of interest" description="Disordered" evidence="5">
    <location>
        <begin position="1"/>
        <end position="72"/>
    </location>
</feature>
<feature type="domain" description="HTH tetR-type" evidence="6">
    <location>
        <begin position="70"/>
        <end position="130"/>
    </location>
</feature>
<dbReference type="GO" id="GO:0003700">
    <property type="term" value="F:DNA-binding transcription factor activity"/>
    <property type="evidence" value="ECO:0007669"/>
    <property type="project" value="TreeGrafter"/>
</dbReference>
<keyword evidence="2 4" id="KW-0238">DNA-binding</keyword>
<dbReference type="SUPFAM" id="SSF46689">
    <property type="entry name" value="Homeodomain-like"/>
    <property type="match status" value="1"/>
</dbReference>
<dbReference type="SUPFAM" id="SSF48498">
    <property type="entry name" value="Tetracyclin repressor-like, C-terminal domain"/>
    <property type="match status" value="1"/>
</dbReference>
<name>A0A5M6I2I1_9HYPH</name>